<feature type="transmembrane region" description="Helical" evidence="1">
    <location>
        <begin position="110"/>
        <end position="129"/>
    </location>
</feature>
<reference evidence="2" key="1">
    <citation type="submission" date="2021-09" db="EMBL/GenBank/DDBJ databases">
        <authorList>
            <consortium name="AG Swart"/>
            <person name="Singh M."/>
            <person name="Singh A."/>
            <person name="Seah K."/>
            <person name="Emmerich C."/>
        </authorList>
    </citation>
    <scope>NUCLEOTIDE SEQUENCE</scope>
    <source>
        <strain evidence="2">ATCC30299</strain>
    </source>
</reference>
<accession>A0AAU9JVF8</accession>
<keyword evidence="1" id="KW-0472">Membrane</keyword>
<evidence type="ECO:0000256" key="1">
    <source>
        <dbReference type="SAM" id="Phobius"/>
    </source>
</evidence>
<keyword evidence="1" id="KW-1133">Transmembrane helix</keyword>
<organism evidence="2 3">
    <name type="scientific">Blepharisma stoltei</name>
    <dbReference type="NCBI Taxonomy" id="1481888"/>
    <lineage>
        <taxon>Eukaryota</taxon>
        <taxon>Sar</taxon>
        <taxon>Alveolata</taxon>
        <taxon>Ciliophora</taxon>
        <taxon>Postciliodesmatophora</taxon>
        <taxon>Heterotrichea</taxon>
        <taxon>Heterotrichida</taxon>
        <taxon>Blepharismidae</taxon>
        <taxon>Blepharisma</taxon>
    </lineage>
</organism>
<comment type="caution">
    <text evidence="2">The sequence shown here is derived from an EMBL/GenBank/DDBJ whole genome shotgun (WGS) entry which is preliminary data.</text>
</comment>
<protein>
    <submittedName>
        <fullName evidence="2">Uncharacterized protein</fullName>
    </submittedName>
</protein>
<dbReference type="AlphaFoldDB" id="A0AAU9JVF8"/>
<keyword evidence="3" id="KW-1185">Reference proteome</keyword>
<gene>
    <name evidence="2" type="ORF">BSTOLATCC_MIC47925</name>
</gene>
<sequence>MAINIDDHDPGYIPPPPTREQEIEYIENLEKEFRNRHFRHRNYAPDPTRRFWQSYDDKITHYRLDYWLKFLLGAFLAVPLAGYLTRKSPSKSSFMNIPFRTYPYQQNFRFWTFFLTYDLGLAYGFAHLLKNTDYFEPLIPLTREKKL</sequence>
<evidence type="ECO:0000313" key="2">
    <source>
        <dbReference type="EMBL" id="CAG9329094.1"/>
    </source>
</evidence>
<proteinExistence type="predicted"/>
<dbReference type="EMBL" id="CAJZBQ010000047">
    <property type="protein sequence ID" value="CAG9329094.1"/>
    <property type="molecule type" value="Genomic_DNA"/>
</dbReference>
<evidence type="ECO:0000313" key="3">
    <source>
        <dbReference type="Proteomes" id="UP001162131"/>
    </source>
</evidence>
<dbReference type="Proteomes" id="UP001162131">
    <property type="component" value="Unassembled WGS sequence"/>
</dbReference>
<keyword evidence="1" id="KW-0812">Transmembrane</keyword>
<feature type="transmembrane region" description="Helical" evidence="1">
    <location>
        <begin position="66"/>
        <end position="85"/>
    </location>
</feature>
<name>A0AAU9JVF8_9CILI</name>